<dbReference type="InterPro" id="IPR041633">
    <property type="entry name" value="Polbeta"/>
</dbReference>
<dbReference type="SUPFAM" id="SSF81301">
    <property type="entry name" value="Nucleotidyltransferase"/>
    <property type="match status" value="1"/>
</dbReference>
<sequence length="132" mass="14869">MKQKKLVSVFQKHGVVLAYQFGSSAHGKKGPLSDTDIAVLFAAGKEPKGFAFDILSDLQEIFPDADLTILNQAPPLLRHLVATDGKLLYEAEMNINHQFASKALKDYEDTRYLRQVFMQSVKERVTHEYQTA</sequence>
<organism evidence="2 3">
    <name type="scientific">Candidatus Woesebacteria bacterium RIFCSPLOWO2_01_FULL_44_14</name>
    <dbReference type="NCBI Taxonomy" id="1802525"/>
    <lineage>
        <taxon>Bacteria</taxon>
        <taxon>Candidatus Woeseibacteriota</taxon>
    </lineage>
</organism>
<dbReference type="InterPro" id="IPR043519">
    <property type="entry name" value="NT_sf"/>
</dbReference>
<dbReference type="CDD" id="cd05403">
    <property type="entry name" value="NT_KNTase_like"/>
    <property type="match status" value="1"/>
</dbReference>
<accession>A0A1F8BXD1</accession>
<evidence type="ECO:0000313" key="2">
    <source>
        <dbReference type="EMBL" id="OGM68764.1"/>
    </source>
</evidence>
<dbReference type="InterPro" id="IPR052930">
    <property type="entry name" value="TA_antitoxin_MntA"/>
</dbReference>
<evidence type="ECO:0000313" key="3">
    <source>
        <dbReference type="Proteomes" id="UP000178429"/>
    </source>
</evidence>
<dbReference type="PANTHER" id="PTHR43852">
    <property type="entry name" value="NUCLEOTIDYLTRANSFERASE"/>
    <property type="match status" value="1"/>
</dbReference>
<feature type="domain" description="Polymerase beta nucleotidyltransferase" evidence="1">
    <location>
        <begin position="4"/>
        <end position="91"/>
    </location>
</feature>
<dbReference type="Pfam" id="PF18765">
    <property type="entry name" value="Polbeta"/>
    <property type="match status" value="1"/>
</dbReference>
<reference evidence="2 3" key="1">
    <citation type="journal article" date="2016" name="Nat. Commun.">
        <title>Thousands of microbial genomes shed light on interconnected biogeochemical processes in an aquifer system.</title>
        <authorList>
            <person name="Anantharaman K."/>
            <person name="Brown C.T."/>
            <person name="Hug L.A."/>
            <person name="Sharon I."/>
            <person name="Castelle C.J."/>
            <person name="Probst A.J."/>
            <person name="Thomas B.C."/>
            <person name="Singh A."/>
            <person name="Wilkins M.J."/>
            <person name="Karaoz U."/>
            <person name="Brodie E.L."/>
            <person name="Williams K.H."/>
            <person name="Hubbard S.S."/>
            <person name="Banfield J.F."/>
        </authorList>
    </citation>
    <scope>NUCLEOTIDE SEQUENCE [LARGE SCALE GENOMIC DNA]</scope>
</reference>
<dbReference type="Proteomes" id="UP000178429">
    <property type="component" value="Unassembled WGS sequence"/>
</dbReference>
<name>A0A1F8BXD1_9BACT</name>
<protein>
    <recommendedName>
        <fullName evidence="1">Polymerase beta nucleotidyltransferase domain-containing protein</fullName>
    </recommendedName>
</protein>
<comment type="caution">
    <text evidence="2">The sequence shown here is derived from an EMBL/GenBank/DDBJ whole genome shotgun (WGS) entry which is preliminary data.</text>
</comment>
<dbReference type="AlphaFoldDB" id="A0A1F8BXD1"/>
<dbReference type="NCBIfam" id="NF047752">
    <property type="entry name" value="MntA_antitoxin"/>
    <property type="match status" value="1"/>
</dbReference>
<proteinExistence type="predicted"/>
<dbReference type="PANTHER" id="PTHR43852:SF2">
    <property type="entry name" value="PROTEIN ADENYLYLTRANSFERASE MNTA"/>
    <property type="match status" value="1"/>
</dbReference>
<dbReference type="Gene3D" id="3.30.460.10">
    <property type="entry name" value="Beta Polymerase, domain 2"/>
    <property type="match status" value="1"/>
</dbReference>
<evidence type="ECO:0000259" key="1">
    <source>
        <dbReference type="Pfam" id="PF18765"/>
    </source>
</evidence>
<dbReference type="EMBL" id="MGHL01000018">
    <property type="protein sequence ID" value="OGM68764.1"/>
    <property type="molecule type" value="Genomic_DNA"/>
</dbReference>
<gene>
    <name evidence="2" type="ORF">A2975_02825</name>
</gene>
<dbReference type="STRING" id="1802525.A2975_02825"/>